<dbReference type="AlphaFoldDB" id="A0AAU9NH96"/>
<organism evidence="1 2">
    <name type="scientific">Lactuca virosa</name>
    <dbReference type="NCBI Taxonomy" id="75947"/>
    <lineage>
        <taxon>Eukaryota</taxon>
        <taxon>Viridiplantae</taxon>
        <taxon>Streptophyta</taxon>
        <taxon>Embryophyta</taxon>
        <taxon>Tracheophyta</taxon>
        <taxon>Spermatophyta</taxon>
        <taxon>Magnoliopsida</taxon>
        <taxon>eudicotyledons</taxon>
        <taxon>Gunneridae</taxon>
        <taxon>Pentapetalae</taxon>
        <taxon>asterids</taxon>
        <taxon>campanulids</taxon>
        <taxon>Asterales</taxon>
        <taxon>Asteraceae</taxon>
        <taxon>Cichorioideae</taxon>
        <taxon>Cichorieae</taxon>
        <taxon>Lactucinae</taxon>
        <taxon>Lactuca</taxon>
    </lineage>
</organism>
<gene>
    <name evidence="1" type="ORF">LVIROSA_LOCUS23576</name>
</gene>
<accession>A0AAU9NH96</accession>
<dbReference type="EMBL" id="CAKMRJ010004445">
    <property type="protein sequence ID" value="CAH1437237.1"/>
    <property type="molecule type" value="Genomic_DNA"/>
</dbReference>
<proteinExistence type="predicted"/>
<comment type="caution">
    <text evidence="1">The sequence shown here is derived from an EMBL/GenBank/DDBJ whole genome shotgun (WGS) entry which is preliminary data.</text>
</comment>
<evidence type="ECO:0000313" key="2">
    <source>
        <dbReference type="Proteomes" id="UP001157418"/>
    </source>
</evidence>
<name>A0AAU9NH96_9ASTR</name>
<keyword evidence="2" id="KW-1185">Reference proteome</keyword>
<evidence type="ECO:0000313" key="1">
    <source>
        <dbReference type="EMBL" id="CAH1437237.1"/>
    </source>
</evidence>
<protein>
    <submittedName>
        <fullName evidence="1">Uncharacterized protein</fullName>
    </submittedName>
</protein>
<reference evidence="1 2" key="1">
    <citation type="submission" date="2022-01" db="EMBL/GenBank/DDBJ databases">
        <authorList>
            <person name="Xiong W."/>
            <person name="Schranz E."/>
        </authorList>
    </citation>
    <scope>NUCLEOTIDE SEQUENCE [LARGE SCALE GENOMIC DNA]</scope>
</reference>
<dbReference type="Proteomes" id="UP001157418">
    <property type="component" value="Unassembled WGS sequence"/>
</dbReference>
<sequence>MFMKIWFKKGVLIGEKHSFDHMSNLHTLGIVKKEMKYLGGLKVAIQFRWYAEAIEYLMDKNRWKDRFKWLVMADQHDMDYEKVVWFKIIGVPLQLWRKAISQ</sequence>